<dbReference type="Proteomes" id="UP001374535">
    <property type="component" value="Chromosome 3"/>
</dbReference>
<protein>
    <submittedName>
        <fullName evidence="2">Uncharacterized protein</fullName>
    </submittedName>
</protein>
<keyword evidence="1" id="KW-0812">Transmembrane</keyword>
<proteinExistence type="predicted"/>
<evidence type="ECO:0000313" key="2">
    <source>
        <dbReference type="EMBL" id="WVZ17421.1"/>
    </source>
</evidence>
<keyword evidence="3" id="KW-1185">Reference proteome</keyword>
<dbReference type="AlphaFoldDB" id="A0AAQ3NYG2"/>
<keyword evidence="1" id="KW-0472">Membrane</keyword>
<feature type="transmembrane region" description="Helical" evidence="1">
    <location>
        <begin position="84"/>
        <end position="103"/>
    </location>
</feature>
<keyword evidence="1" id="KW-1133">Transmembrane helix</keyword>
<dbReference type="EMBL" id="CP144698">
    <property type="protein sequence ID" value="WVZ17421.1"/>
    <property type="molecule type" value="Genomic_DNA"/>
</dbReference>
<sequence length="121" mass="13472">MADYTHFSAEEASLMMLMMTENGTQETIGGKGYSQLYGVDYLKFNLTGYNLVRNPIVSGTNLSKDEKGSRVDVLKFRQVVESTFGLVLMMGIPVNLTFLTWFGPDPHGLELEEPTGPKNFP</sequence>
<evidence type="ECO:0000313" key="3">
    <source>
        <dbReference type="Proteomes" id="UP001374535"/>
    </source>
</evidence>
<name>A0AAQ3NYG2_VIGMU</name>
<accession>A0AAQ3NYG2</accession>
<organism evidence="2 3">
    <name type="scientific">Vigna mungo</name>
    <name type="common">Black gram</name>
    <name type="synonym">Phaseolus mungo</name>
    <dbReference type="NCBI Taxonomy" id="3915"/>
    <lineage>
        <taxon>Eukaryota</taxon>
        <taxon>Viridiplantae</taxon>
        <taxon>Streptophyta</taxon>
        <taxon>Embryophyta</taxon>
        <taxon>Tracheophyta</taxon>
        <taxon>Spermatophyta</taxon>
        <taxon>Magnoliopsida</taxon>
        <taxon>eudicotyledons</taxon>
        <taxon>Gunneridae</taxon>
        <taxon>Pentapetalae</taxon>
        <taxon>rosids</taxon>
        <taxon>fabids</taxon>
        <taxon>Fabales</taxon>
        <taxon>Fabaceae</taxon>
        <taxon>Papilionoideae</taxon>
        <taxon>50 kb inversion clade</taxon>
        <taxon>NPAAA clade</taxon>
        <taxon>indigoferoid/millettioid clade</taxon>
        <taxon>Phaseoleae</taxon>
        <taxon>Vigna</taxon>
    </lineage>
</organism>
<reference evidence="2 3" key="1">
    <citation type="journal article" date="2023" name="Life. Sci Alliance">
        <title>Evolutionary insights into 3D genome organization and epigenetic landscape of Vigna mungo.</title>
        <authorList>
            <person name="Junaid A."/>
            <person name="Singh B."/>
            <person name="Bhatia S."/>
        </authorList>
    </citation>
    <scope>NUCLEOTIDE SEQUENCE [LARGE SCALE GENOMIC DNA]</scope>
    <source>
        <strain evidence="2">Urdbean</strain>
    </source>
</reference>
<gene>
    <name evidence="2" type="ORF">V8G54_010403</name>
</gene>
<evidence type="ECO:0000256" key="1">
    <source>
        <dbReference type="SAM" id="Phobius"/>
    </source>
</evidence>